<evidence type="ECO:0000256" key="1">
    <source>
        <dbReference type="SAM" id="Phobius"/>
    </source>
</evidence>
<evidence type="ECO:0000313" key="3">
    <source>
        <dbReference type="Proteomes" id="UP001519332"/>
    </source>
</evidence>
<dbReference type="EMBL" id="JAGINW010000001">
    <property type="protein sequence ID" value="MBP2320764.1"/>
    <property type="molecule type" value="Genomic_DNA"/>
</dbReference>
<keyword evidence="3" id="KW-1185">Reference proteome</keyword>
<keyword evidence="1" id="KW-0472">Membrane</keyword>
<comment type="caution">
    <text evidence="2">The sequence shown here is derived from an EMBL/GenBank/DDBJ whole genome shotgun (WGS) entry which is preliminary data.</text>
</comment>
<keyword evidence="1" id="KW-1133">Transmembrane helix</keyword>
<dbReference type="Proteomes" id="UP001519332">
    <property type="component" value="Unassembled WGS sequence"/>
</dbReference>
<sequence length="225" mass="24555">MAGASVIDDYVADLDTRLHGHQRTKIDLLTEARHSLLDAAECYRDAGFCEDDAQRKAVDDFGPAATIARSYQGELAAAYGARTLRSILFLLPVVHLIWEATRGIWYGSWDNFPGVTPPDWYYPFAQVNDSMGWAVASATGLALLVCRLMSRRVPDSRLIARCSAGVALVAVCGSISATSALMIATIAFEPARMVASPPLFLASVVAFVVMFRLAFMARRTVRFCV</sequence>
<feature type="transmembrane region" description="Helical" evidence="1">
    <location>
        <begin position="194"/>
        <end position="215"/>
    </location>
</feature>
<evidence type="ECO:0008006" key="4">
    <source>
        <dbReference type="Google" id="ProtNLM"/>
    </source>
</evidence>
<feature type="transmembrane region" description="Helical" evidence="1">
    <location>
        <begin position="162"/>
        <end position="188"/>
    </location>
</feature>
<name>A0ABS4T8L0_9PSEU</name>
<protein>
    <recommendedName>
        <fullName evidence="4">DUF2637 domain-containing protein</fullName>
    </recommendedName>
</protein>
<accession>A0ABS4T8L0</accession>
<proteinExistence type="predicted"/>
<reference evidence="2 3" key="1">
    <citation type="submission" date="2021-03" db="EMBL/GenBank/DDBJ databases">
        <title>Sequencing the genomes of 1000 actinobacteria strains.</title>
        <authorList>
            <person name="Klenk H.-P."/>
        </authorList>
    </citation>
    <scope>NUCLEOTIDE SEQUENCE [LARGE SCALE GENOMIC DNA]</scope>
    <source>
        <strain evidence="2 3">DSM 46670</strain>
    </source>
</reference>
<dbReference type="RefSeq" id="WP_209635211.1">
    <property type="nucleotide sequence ID" value="NZ_JAGINW010000001.1"/>
</dbReference>
<gene>
    <name evidence="2" type="ORF">JOF56_001149</name>
</gene>
<organism evidence="2 3">
    <name type="scientific">Kibdelosporangium banguiense</name>
    <dbReference type="NCBI Taxonomy" id="1365924"/>
    <lineage>
        <taxon>Bacteria</taxon>
        <taxon>Bacillati</taxon>
        <taxon>Actinomycetota</taxon>
        <taxon>Actinomycetes</taxon>
        <taxon>Pseudonocardiales</taxon>
        <taxon>Pseudonocardiaceae</taxon>
        <taxon>Kibdelosporangium</taxon>
    </lineage>
</organism>
<evidence type="ECO:0000313" key="2">
    <source>
        <dbReference type="EMBL" id="MBP2320764.1"/>
    </source>
</evidence>
<feature type="transmembrane region" description="Helical" evidence="1">
    <location>
        <begin position="131"/>
        <end position="150"/>
    </location>
</feature>
<keyword evidence="1" id="KW-0812">Transmembrane</keyword>
<feature type="transmembrane region" description="Helical" evidence="1">
    <location>
        <begin position="87"/>
        <end position="105"/>
    </location>
</feature>